<name>A0A6L9E9L5_9FLAO</name>
<dbReference type="EMBL" id="WXYO01000002">
    <property type="protein sequence ID" value="NAS11238.1"/>
    <property type="molecule type" value="Genomic_DNA"/>
</dbReference>
<evidence type="ECO:0000259" key="3">
    <source>
        <dbReference type="PROSITE" id="PS51866"/>
    </source>
</evidence>
<gene>
    <name evidence="4" type="ORF">GTQ38_04450</name>
</gene>
<dbReference type="InterPro" id="IPR005116">
    <property type="entry name" value="Transp-assoc_OB_typ1"/>
</dbReference>
<keyword evidence="1 2" id="KW-0500">Molybdenum</keyword>
<protein>
    <submittedName>
        <fullName evidence="4">Tobe domain protein</fullName>
    </submittedName>
</protein>
<dbReference type="PROSITE" id="PS51866">
    <property type="entry name" value="MOP"/>
    <property type="match status" value="1"/>
</dbReference>
<accession>A0A6L9E9L5</accession>
<dbReference type="Proteomes" id="UP000475249">
    <property type="component" value="Unassembled WGS sequence"/>
</dbReference>
<evidence type="ECO:0000313" key="4">
    <source>
        <dbReference type="EMBL" id="NAS11238.1"/>
    </source>
</evidence>
<dbReference type="GO" id="GO:0015689">
    <property type="term" value="P:molybdate ion transport"/>
    <property type="evidence" value="ECO:0007669"/>
    <property type="project" value="InterPro"/>
</dbReference>
<evidence type="ECO:0000256" key="1">
    <source>
        <dbReference type="ARBA" id="ARBA00022505"/>
    </source>
</evidence>
<dbReference type="Pfam" id="PF03459">
    <property type="entry name" value="TOBE"/>
    <property type="match status" value="1"/>
</dbReference>
<comment type="caution">
    <text evidence="4">The sequence shown here is derived from an EMBL/GenBank/DDBJ whole genome shotgun (WGS) entry which is preliminary data.</text>
</comment>
<dbReference type="RefSeq" id="WP_161434277.1">
    <property type="nucleotide sequence ID" value="NZ_WXYO01000002.1"/>
</dbReference>
<dbReference type="InterPro" id="IPR004606">
    <property type="entry name" value="Mop_domain"/>
</dbReference>
<feature type="domain" description="Mop" evidence="3">
    <location>
        <begin position="68"/>
        <end position="133"/>
    </location>
</feature>
<evidence type="ECO:0000256" key="2">
    <source>
        <dbReference type="PROSITE-ProRule" id="PRU01213"/>
    </source>
</evidence>
<evidence type="ECO:0000313" key="5">
    <source>
        <dbReference type="Proteomes" id="UP000475249"/>
    </source>
</evidence>
<dbReference type="Gene3D" id="2.40.50.100">
    <property type="match status" value="2"/>
</dbReference>
<keyword evidence="5" id="KW-1185">Reference proteome</keyword>
<proteinExistence type="predicted"/>
<sequence>MNKLEGHITEVETNGSLSLVSASVSGGRIFKAIVIENPETATYLKHGIKIGLLFKETEVILSTTENAGVSLQNKIPGTIQNIETGKLLSRIELETQAGTIVALISSSAVQELGLKEGVEVVAMVKLNEIMLSET</sequence>
<dbReference type="SUPFAM" id="SSF50331">
    <property type="entry name" value="MOP-like"/>
    <property type="match status" value="1"/>
</dbReference>
<reference evidence="4 5" key="1">
    <citation type="submission" date="2020-01" db="EMBL/GenBank/DDBJ databases">
        <title>Bacteria diversity of Porities sp.</title>
        <authorList>
            <person name="Wang G."/>
        </authorList>
    </citation>
    <scope>NUCLEOTIDE SEQUENCE [LARGE SCALE GENOMIC DNA]</scope>
    <source>
        <strain evidence="4 5">R33</strain>
    </source>
</reference>
<dbReference type="InterPro" id="IPR008995">
    <property type="entry name" value="Mo/tungstate-bd_C_term_dom"/>
</dbReference>
<organism evidence="4 5">
    <name type="scientific">Poritiphilus flavus</name>
    <dbReference type="NCBI Taxonomy" id="2697053"/>
    <lineage>
        <taxon>Bacteria</taxon>
        <taxon>Pseudomonadati</taxon>
        <taxon>Bacteroidota</taxon>
        <taxon>Flavobacteriia</taxon>
        <taxon>Flavobacteriales</taxon>
        <taxon>Flavobacteriaceae</taxon>
        <taxon>Poritiphilus</taxon>
    </lineage>
</organism>
<dbReference type="AlphaFoldDB" id="A0A6L9E9L5"/>